<dbReference type="AlphaFoldDB" id="A0A2K8MHH5"/>
<sequence length="89" mass="9173">MIATARTLAIMLAAPPLMLLFWAHLIRPTVSGLDLLAMFLAGATGLAGAATGPWSGQTKALVAIVYIVLGVGAIPFWTLFAVCSTGDCL</sequence>
<dbReference type="EMBL" id="CP024923">
    <property type="protein sequence ID" value="ATY33335.1"/>
    <property type="molecule type" value="Genomic_DNA"/>
</dbReference>
<evidence type="ECO:0000313" key="3">
    <source>
        <dbReference type="Proteomes" id="UP000229081"/>
    </source>
</evidence>
<keyword evidence="3" id="KW-1185">Reference proteome</keyword>
<name>A0A2K8MHH5_9SPHN</name>
<organism evidence="2 3">
    <name type="scientific">Sphingomonas psychrotolerans</name>
    <dbReference type="NCBI Taxonomy" id="1327635"/>
    <lineage>
        <taxon>Bacteria</taxon>
        <taxon>Pseudomonadati</taxon>
        <taxon>Pseudomonadota</taxon>
        <taxon>Alphaproteobacteria</taxon>
        <taxon>Sphingomonadales</taxon>
        <taxon>Sphingomonadaceae</taxon>
        <taxon>Sphingomonas</taxon>
    </lineage>
</organism>
<feature type="transmembrane region" description="Helical" evidence="1">
    <location>
        <begin position="60"/>
        <end position="83"/>
    </location>
</feature>
<evidence type="ECO:0000313" key="2">
    <source>
        <dbReference type="EMBL" id="ATY33335.1"/>
    </source>
</evidence>
<keyword evidence="1" id="KW-1133">Transmembrane helix</keyword>
<proteinExistence type="predicted"/>
<accession>A0A2K8MHH5</accession>
<evidence type="ECO:0000256" key="1">
    <source>
        <dbReference type="SAM" id="Phobius"/>
    </source>
</evidence>
<reference evidence="2 3" key="1">
    <citation type="submission" date="2017-11" db="EMBL/GenBank/DDBJ databases">
        <title>Complete genome sequence of Sphingomonas sp. Strain Cra20, a psychrotolerant potential plant growth promoting rhizobacteria.</title>
        <authorList>
            <person name="Luo Y."/>
        </authorList>
    </citation>
    <scope>NUCLEOTIDE SEQUENCE [LARGE SCALE GENOMIC DNA]</scope>
    <source>
        <strain evidence="2 3">Cra20</strain>
    </source>
</reference>
<feature type="transmembrane region" description="Helical" evidence="1">
    <location>
        <begin position="6"/>
        <end position="23"/>
    </location>
</feature>
<dbReference type="KEGG" id="sphc:CVN68_16325"/>
<feature type="transmembrane region" description="Helical" evidence="1">
    <location>
        <begin position="35"/>
        <end position="54"/>
    </location>
</feature>
<keyword evidence="1" id="KW-0472">Membrane</keyword>
<protein>
    <submittedName>
        <fullName evidence="2">Uncharacterized protein</fullName>
    </submittedName>
</protein>
<gene>
    <name evidence="2" type="ORF">CVN68_16325</name>
</gene>
<dbReference type="RefSeq" id="WP_100283139.1">
    <property type="nucleotide sequence ID" value="NZ_CP024923.1"/>
</dbReference>
<dbReference type="Proteomes" id="UP000229081">
    <property type="component" value="Chromosome"/>
</dbReference>
<keyword evidence="1" id="KW-0812">Transmembrane</keyword>